<dbReference type="EMBL" id="KE524109">
    <property type="protein sequence ID" value="KFB34879.1"/>
    <property type="molecule type" value="Genomic_DNA"/>
</dbReference>
<feature type="compositionally biased region" description="Low complexity" evidence="1">
    <location>
        <begin position="51"/>
        <end position="66"/>
    </location>
</feature>
<protein>
    <submittedName>
        <fullName evidence="2">AGAP000029-PA-like protein</fullName>
    </submittedName>
</protein>
<dbReference type="EnsemblMetazoa" id="ASIC000567-RA">
    <property type="protein sequence ID" value="ASIC000567-PA"/>
    <property type="gene ID" value="ASIC000567"/>
</dbReference>
<gene>
    <name evidence="2" type="ORF">ZHAS_00000567</name>
</gene>
<feature type="region of interest" description="Disordered" evidence="1">
    <location>
        <begin position="22"/>
        <end position="77"/>
    </location>
</feature>
<proteinExistence type="predicted"/>
<evidence type="ECO:0000313" key="4">
    <source>
        <dbReference type="Proteomes" id="UP000030765"/>
    </source>
</evidence>
<dbReference type="Proteomes" id="UP000030765">
    <property type="component" value="Unassembled WGS sequence"/>
</dbReference>
<accession>A0A084VA85</accession>
<dbReference type="AlphaFoldDB" id="A0A084VA85"/>
<keyword evidence="4" id="KW-1185">Reference proteome</keyword>
<sequence>MAVWQLWRTACLTDRYEKNVRVGKLNPQPQPSPRAVPSPRAQPSVSPRAQPSPHHIPSHSPVPVQPGDVGVHNHMHPHQGTVGMVGGVASMGGAVGGVVGGVVGMGVGGPVNAMSVGGGMGGVVGVGGLGGVVGGVAGGVVVQQDPTQGVGIIGGPGVVGNANANETPLQDQLTKFVEQL</sequence>
<name>A0A084VA85_ANOSI</name>
<dbReference type="EMBL" id="ATLV01003042">
    <property type="status" value="NOT_ANNOTATED_CDS"/>
    <property type="molecule type" value="Genomic_DNA"/>
</dbReference>
<reference evidence="2 4" key="1">
    <citation type="journal article" date="2014" name="BMC Genomics">
        <title>Genome sequence of Anopheles sinensis provides insight into genetics basis of mosquito competence for malaria parasites.</title>
        <authorList>
            <person name="Zhou D."/>
            <person name="Zhang D."/>
            <person name="Ding G."/>
            <person name="Shi L."/>
            <person name="Hou Q."/>
            <person name="Ye Y."/>
            <person name="Xu Y."/>
            <person name="Zhou H."/>
            <person name="Xiong C."/>
            <person name="Li S."/>
            <person name="Yu J."/>
            <person name="Hong S."/>
            <person name="Yu X."/>
            <person name="Zou P."/>
            <person name="Chen C."/>
            <person name="Chang X."/>
            <person name="Wang W."/>
            <person name="Lv Y."/>
            <person name="Sun Y."/>
            <person name="Ma L."/>
            <person name="Shen B."/>
            <person name="Zhu C."/>
        </authorList>
    </citation>
    <scope>NUCLEOTIDE SEQUENCE [LARGE SCALE GENOMIC DNA]</scope>
</reference>
<dbReference type="VEuPathDB" id="VectorBase:ASIC000567"/>
<dbReference type="STRING" id="74873.A0A084VA85"/>
<evidence type="ECO:0000313" key="3">
    <source>
        <dbReference type="EnsemblMetazoa" id="ASIC000567-PA"/>
    </source>
</evidence>
<evidence type="ECO:0000313" key="2">
    <source>
        <dbReference type="EMBL" id="KFB34879.1"/>
    </source>
</evidence>
<organism evidence="2">
    <name type="scientific">Anopheles sinensis</name>
    <name type="common">Mosquito</name>
    <dbReference type="NCBI Taxonomy" id="74873"/>
    <lineage>
        <taxon>Eukaryota</taxon>
        <taxon>Metazoa</taxon>
        <taxon>Ecdysozoa</taxon>
        <taxon>Arthropoda</taxon>
        <taxon>Hexapoda</taxon>
        <taxon>Insecta</taxon>
        <taxon>Pterygota</taxon>
        <taxon>Neoptera</taxon>
        <taxon>Endopterygota</taxon>
        <taxon>Diptera</taxon>
        <taxon>Nematocera</taxon>
        <taxon>Culicoidea</taxon>
        <taxon>Culicidae</taxon>
        <taxon>Anophelinae</taxon>
        <taxon>Anopheles</taxon>
    </lineage>
</organism>
<reference evidence="3" key="2">
    <citation type="submission" date="2020-05" db="UniProtKB">
        <authorList>
            <consortium name="EnsemblMetazoa"/>
        </authorList>
    </citation>
    <scope>IDENTIFICATION</scope>
</reference>
<evidence type="ECO:0000256" key="1">
    <source>
        <dbReference type="SAM" id="MobiDB-lite"/>
    </source>
</evidence>